<feature type="compositionally biased region" description="Basic and acidic residues" evidence="1">
    <location>
        <begin position="297"/>
        <end position="306"/>
    </location>
</feature>
<dbReference type="RefSeq" id="XP_005735632.1">
    <property type="nucleotide sequence ID" value="XM_005735575.2"/>
</dbReference>
<dbReference type="Proteomes" id="UP000695023">
    <property type="component" value="Unplaced"/>
</dbReference>
<organism evidence="2 3">
    <name type="scientific">Pundamilia nyererei</name>
    <dbReference type="NCBI Taxonomy" id="303518"/>
    <lineage>
        <taxon>Eukaryota</taxon>
        <taxon>Metazoa</taxon>
        <taxon>Chordata</taxon>
        <taxon>Craniata</taxon>
        <taxon>Vertebrata</taxon>
        <taxon>Euteleostomi</taxon>
        <taxon>Actinopterygii</taxon>
        <taxon>Neopterygii</taxon>
        <taxon>Teleostei</taxon>
        <taxon>Neoteleostei</taxon>
        <taxon>Acanthomorphata</taxon>
        <taxon>Ovalentaria</taxon>
        <taxon>Cichlomorphae</taxon>
        <taxon>Cichliformes</taxon>
        <taxon>Cichlidae</taxon>
        <taxon>African cichlids</taxon>
        <taxon>Pseudocrenilabrinae</taxon>
        <taxon>Haplochromini</taxon>
        <taxon>Pundamilia</taxon>
    </lineage>
</organism>
<feature type="compositionally biased region" description="Polar residues" evidence="1">
    <location>
        <begin position="149"/>
        <end position="168"/>
    </location>
</feature>
<evidence type="ECO:0000313" key="4">
    <source>
        <dbReference type="RefSeq" id="XP_013766945.1"/>
    </source>
</evidence>
<accession>A0A9Y3VFS5</accession>
<protein>
    <submittedName>
        <fullName evidence="3 4">Uncharacterized protein LOC102210820 isoform X1</fullName>
    </submittedName>
</protein>
<evidence type="ECO:0000313" key="3">
    <source>
        <dbReference type="RefSeq" id="XP_005735632.1"/>
    </source>
</evidence>
<evidence type="ECO:0000256" key="1">
    <source>
        <dbReference type="SAM" id="MobiDB-lite"/>
    </source>
</evidence>
<feature type="compositionally biased region" description="Basic and acidic residues" evidence="1">
    <location>
        <begin position="169"/>
        <end position="192"/>
    </location>
</feature>
<gene>
    <name evidence="3 4" type="primary">LOC102210820</name>
</gene>
<dbReference type="RefSeq" id="XP_013766945.1">
    <property type="nucleotide sequence ID" value="XM_013911491.1"/>
</dbReference>
<keyword evidence="2" id="KW-1185">Reference proteome</keyword>
<reference evidence="3 4" key="1">
    <citation type="submission" date="2025-04" db="UniProtKB">
        <authorList>
            <consortium name="RefSeq"/>
        </authorList>
    </citation>
    <scope>IDENTIFICATION</scope>
</reference>
<name>A0A9Y3VFS5_9CICH</name>
<proteinExistence type="predicted"/>
<feature type="region of interest" description="Disordered" evidence="1">
    <location>
        <begin position="56"/>
        <end position="345"/>
    </location>
</feature>
<feature type="region of interest" description="Disordered" evidence="1">
    <location>
        <begin position="381"/>
        <end position="434"/>
    </location>
</feature>
<dbReference type="GeneID" id="102210820"/>
<feature type="compositionally biased region" description="Basic and acidic residues" evidence="1">
    <location>
        <begin position="396"/>
        <end position="419"/>
    </location>
</feature>
<sequence>MSKGEYLIRLNMEEKTISWYAVLIKVCVCVVDINRSEVLQNIRVRSTLKMDGSWIQRSNDAKKEQDTAGTNTDVETKPIPARSSQVRLAARRFEAIDPPPSSPLQKAEVISSEGNSANQASAENISAPKDTRPEGSTVKIEPQPPTKAPIQNINAQPEKTFTEATAENTEQHADAPADTCHNEDKASADADVKNPPAEISAAEGTARESSESKSTAGVSGESVIKTEPPNTTNLEHAGVNMYGPPALATSGKEASLQGGVETPAVSDATPEEETALQNSTISVTDTLPAPSSQSDADTAKGVEFKVECAPPSEPDFKSGTEEAVEREDEGTVVEQSFDPTPKTAADCDKELNIEDALDQVAASDAEGVLDNTEHAAIRLTDASDVETAKAEAVPKPVEDPRQPHSEDFKPNQKCDDSHISDVSQKPAEDINSTKTLNKPIHGKSPCYFCNQIINGNVKIMFSEPSINCHPDCLKVCYVFFCKNAVYLCFYDILSLSLVHEINTEYAFAVRGLC</sequence>
<feature type="compositionally biased region" description="Acidic residues" evidence="1">
    <location>
        <begin position="322"/>
        <end position="331"/>
    </location>
</feature>
<dbReference type="AlphaFoldDB" id="A0A9Y3VFS5"/>
<feature type="compositionally biased region" description="Polar residues" evidence="1">
    <location>
        <begin position="275"/>
        <end position="296"/>
    </location>
</feature>
<evidence type="ECO:0000313" key="2">
    <source>
        <dbReference type="Proteomes" id="UP000695023"/>
    </source>
</evidence>
<feature type="compositionally biased region" description="Polar residues" evidence="1">
    <location>
        <begin position="112"/>
        <end position="124"/>
    </location>
</feature>